<dbReference type="RefSeq" id="XP_009775516.1">
    <property type="nucleotide sequence ID" value="XM_009777214.1"/>
</dbReference>
<keyword evidence="2" id="KW-1185">Reference proteome</keyword>
<sequence>MGAENQSLNREFGEKGVEKISISDHINGLKCTSTKSESFVVNMESISHLVEKEINGNSRITLQRNLSRKGSLRGGEKRTNFNAMNEKDTNLMAISPRASLLAANTPEKTAAVTVGTADHRTPDIHNQITAAAATSSVVAANGVTANESKVGGRRFSFRRSSSPSWTIDPRRILIFFATLSSIGTILLIYFTLSMTKVTGEDKASY</sequence>
<keyword evidence="1" id="KW-0812">Transmembrane</keyword>
<protein>
    <submittedName>
        <fullName evidence="3">Uncharacterized protein LOC104225430 isoform X1</fullName>
    </submittedName>
</protein>
<dbReference type="eggNOG" id="ENOG502RY5Q">
    <property type="taxonomic scope" value="Eukaryota"/>
</dbReference>
<dbReference type="PANTHER" id="PTHR34064">
    <property type="entry name" value="OS04G0672300 PROTEIN"/>
    <property type="match status" value="1"/>
</dbReference>
<keyword evidence="1" id="KW-0472">Membrane</keyword>
<organism evidence="2 3">
    <name type="scientific">Nicotiana sylvestris</name>
    <name type="common">Wood tobacco</name>
    <name type="synonym">South American tobacco</name>
    <dbReference type="NCBI Taxonomy" id="4096"/>
    <lineage>
        <taxon>Eukaryota</taxon>
        <taxon>Viridiplantae</taxon>
        <taxon>Streptophyta</taxon>
        <taxon>Embryophyta</taxon>
        <taxon>Tracheophyta</taxon>
        <taxon>Spermatophyta</taxon>
        <taxon>Magnoliopsida</taxon>
        <taxon>eudicotyledons</taxon>
        <taxon>Gunneridae</taxon>
        <taxon>Pentapetalae</taxon>
        <taxon>asterids</taxon>
        <taxon>lamiids</taxon>
        <taxon>Solanales</taxon>
        <taxon>Solanaceae</taxon>
        <taxon>Nicotianoideae</taxon>
        <taxon>Nicotianeae</taxon>
        <taxon>Nicotiana</taxon>
    </lineage>
</organism>
<name>A0A1U7WE45_NICSY</name>
<evidence type="ECO:0000256" key="1">
    <source>
        <dbReference type="SAM" id="Phobius"/>
    </source>
</evidence>
<dbReference type="Proteomes" id="UP000189701">
    <property type="component" value="Unplaced"/>
</dbReference>
<reference evidence="3" key="2">
    <citation type="submission" date="2025-08" db="UniProtKB">
        <authorList>
            <consortium name="RefSeq"/>
        </authorList>
    </citation>
    <scope>IDENTIFICATION</scope>
    <source>
        <tissue evidence="3">Leaf</tissue>
    </source>
</reference>
<keyword evidence="1" id="KW-1133">Transmembrane helix</keyword>
<proteinExistence type="predicted"/>
<dbReference type="OrthoDB" id="683938at2759"/>
<evidence type="ECO:0000313" key="2">
    <source>
        <dbReference type="Proteomes" id="UP000189701"/>
    </source>
</evidence>
<accession>A0A1U7WE45</accession>
<feature type="transmembrane region" description="Helical" evidence="1">
    <location>
        <begin position="172"/>
        <end position="192"/>
    </location>
</feature>
<gene>
    <name evidence="3" type="primary">LOC104225430</name>
</gene>
<dbReference type="STRING" id="4096.A0A1U7WE45"/>
<evidence type="ECO:0000313" key="3">
    <source>
        <dbReference type="RefSeq" id="XP_009775516.1"/>
    </source>
</evidence>
<reference evidence="2" key="1">
    <citation type="journal article" date="2013" name="Genome Biol.">
        <title>Reference genomes and transcriptomes of Nicotiana sylvestris and Nicotiana tomentosiformis.</title>
        <authorList>
            <person name="Sierro N."/>
            <person name="Battey J.N."/>
            <person name="Ouadi S."/>
            <person name="Bovet L."/>
            <person name="Goepfert S."/>
            <person name="Bakaher N."/>
            <person name="Peitsch M.C."/>
            <person name="Ivanov N.V."/>
        </authorList>
    </citation>
    <scope>NUCLEOTIDE SEQUENCE [LARGE SCALE GENOMIC DNA]</scope>
</reference>
<dbReference type="PANTHER" id="PTHR34064:SF12">
    <property type="entry name" value="TRANSMEMBRANE PROTEIN"/>
    <property type="match status" value="1"/>
</dbReference>
<dbReference type="AlphaFoldDB" id="A0A1U7WE45"/>